<dbReference type="EMBL" id="CAJNNW010023408">
    <property type="protein sequence ID" value="CAE8670633.1"/>
    <property type="molecule type" value="Genomic_DNA"/>
</dbReference>
<dbReference type="Proteomes" id="UP000626109">
    <property type="component" value="Unassembled WGS sequence"/>
</dbReference>
<name>A0A813JA31_POLGL</name>
<protein>
    <submittedName>
        <fullName evidence="1">Uncharacterized protein</fullName>
    </submittedName>
</protein>
<sequence length="109" mass="11772">MGLRDGSLEKVLAASQANASEAEMRTMMATRLEAALKDGSLEKVLLETKSAKLKDQADVVAEELVSDLLEQVVGNGIDMYLAAEDYGFSDDADSVCFMDVDDDDLDAYV</sequence>
<comment type="caution">
    <text evidence="1">The sequence shown here is derived from an EMBL/GenBank/DDBJ whole genome shotgun (WGS) entry which is preliminary data.</text>
</comment>
<accession>A0A813JA31</accession>
<gene>
    <name evidence="1" type="ORF">PGLA2088_LOCUS17523</name>
</gene>
<organism evidence="1 2">
    <name type="scientific">Polarella glacialis</name>
    <name type="common">Dinoflagellate</name>
    <dbReference type="NCBI Taxonomy" id="89957"/>
    <lineage>
        <taxon>Eukaryota</taxon>
        <taxon>Sar</taxon>
        <taxon>Alveolata</taxon>
        <taxon>Dinophyceae</taxon>
        <taxon>Suessiales</taxon>
        <taxon>Suessiaceae</taxon>
        <taxon>Polarella</taxon>
    </lineage>
</organism>
<dbReference type="AlphaFoldDB" id="A0A813JA31"/>
<reference evidence="1" key="1">
    <citation type="submission" date="2021-02" db="EMBL/GenBank/DDBJ databases">
        <authorList>
            <person name="Dougan E. K."/>
            <person name="Rhodes N."/>
            <person name="Thang M."/>
            <person name="Chan C."/>
        </authorList>
    </citation>
    <scope>NUCLEOTIDE SEQUENCE</scope>
</reference>
<evidence type="ECO:0000313" key="2">
    <source>
        <dbReference type="Proteomes" id="UP000626109"/>
    </source>
</evidence>
<evidence type="ECO:0000313" key="1">
    <source>
        <dbReference type="EMBL" id="CAE8670633.1"/>
    </source>
</evidence>
<proteinExistence type="predicted"/>